<dbReference type="EMBL" id="AZCU01000001">
    <property type="protein sequence ID" value="KRK26937.1"/>
    <property type="molecule type" value="Genomic_DNA"/>
</dbReference>
<dbReference type="Gene3D" id="1.10.530.10">
    <property type="match status" value="1"/>
</dbReference>
<dbReference type="AlphaFoldDB" id="A0A837RG30"/>
<gene>
    <name evidence="6" type="ORF">FD24_GL000069</name>
</gene>
<dbReference type="GO" id="GO:0004040">
    <property type="term" value="F:amidase activity"/>
    <property type="evidence" value="ECO:0007669"/>
    <property type="project" value="InterPro"/>
</dbReference>
<protein>
    <submittedName>
        <fullName evidence="6">Muramidase</fullName>
    </submittedName>
</protein>
<evidence type="ECO:0000256" key="3">
    <source>
        <dbReference type="SAM" id="MobiDB-lite"/>
    </source>
</evidence>
<keyword evidence="2" id="KW-0378">Hydrolase</keyword>
<evidence type="ECO:0000313" key="7">
    <source>
        <dbReference type="Proteomes" id="UP000051020"/>
    </source>
</evidence>
<evidence type="ECO:0000256" key="4">
    <source>
        <dbReference type="SAM" id="Phobius"/>
    </source>
</evidence>
<evidence type="ECO:0000313" key="6">
    <source>
        <dbReference type="EMBL" id="KRK26937.1"/>
    </source>
</evidence>
<accession>A0A837RG30</accession>
<dbReference type="PRINTS" id="PR01002">
    <property type="entry name" value="FLGFLGJ"/>
</dbReference>
<dbReference type="InterPro" id="IPR002901">
    <property type="entry name" value="MGlyc_endo_b_GlcNAc-like_dom"/>
</dbReference>
<feature type="domain" description="Mannosyl-glycoprotein endo-beta-N-acetylglucosamidase-like" evidence="5">
    <location>
        <begin position="67"/>
        <end position="221"/>
    </location>
</feature>
<evidence type="ECO:0000256" key="2">
    <source>
        <dbReference type="ARBA" id="ARBA00022801"/>
    </source>
</evidence>
<sequence>MGVISQKGALGMAKKRRRPRKRARSQLFVKKGRLQWLNILVVLMAIVGMVWFIQHNWTSATSHSTTDTLPTTSHAAFIKKLAPAAQQLDQKYHVLASITLSQAILESDWGKSTNATENNNLFGVKSDSGRLMTTQEYYDGAYHTVKRRFAVYDSWHASLVDHAKKLAFGTTWDSQHYAAVIKATDYKVAAKALQTAGYATDPSYAQKLINIIQKYDLQRYDRE</sequence>
<dbReference type="SMART" id="SM00047">
    <property type="entry name" value="LYZ2"/>
    <property type="match status" value="1"/>
</dbReference>
<keyword evidence="4" id="KW-0812">Transmembrane</keyword>
<dbReference type="Proteomes" id="UP000051020">
    <property type="component" value="Unassembled WGS sequence"/>
</dbReference>
<feature type="region of interest" description="Disordered" evidence="3">
    <location>
        <begin position="1"/>
        <end position="24"/>
    </location>
</feature>
<feature type="compositionally biased region" description="Basic residues" evidence="3">
    <location>
        <begin position="13"/>
        <end position="24"/>
    </location>
</feature>
<evidence type="ECO:0000259" key="5">
    <source>
        <dbReference type="SMART" id="SM00047"/>
    </source>
</evidence>
<dbReference type="InterPro" id="IPR051056">
    <property type="entry name" value="Glycosyl_Hydrolase_73"/>
</dbReference>
<dbReference type="Pfam" id="PF01832">
    <property type="entry name" value="Glucosaminidase"/>
    <property type="match status" value="1"/>
</dbReference>
<name>A0A837RG30_LACPE</name>
<keyword evidence="4" id="KW-0472">Membrane</keyword>
<reference evidence="6 7" key="1">
    <citation type="journal article" date="2015" name="Genome Announc.">
        <title>Expanding the biotechnology potential of lactobacilli through comparative genomics of 213 strains and associated genera.</title>
        <authorList>
            <person name="Sun Z."/>
            <person name="Harris H.M."/>
            <person name="McCann A."/>
            <person name="Guo C."/>
            <person name="Argimon S."/>
            <person name="Zhang W."/>
            <person name="Yang X."/>
            <person name="Jeffery I.B."/>
            <person name="Cooney J.C."/>
            <person name="Kagawa T.F."/>
            <person name="Liu W."/>
            <person name="Song Y."/>
            <person name="Salvetti E."/>
            <person name="Wrobel A."/>
            <person name="Rasinkangas P."/>
            <person name="Parkhill J."/>
            <person name="Rea M.C."/>
            <person name="O'Sullivan O."/>
            <person name="Ritari J."/>
            <person name="Douillard F.P."/>
            <person name="Paul Ross R."/>
            <person name="Yang R."/>
            <person name="Briner A.E."/>
            <person name="Felis G.E."/>
            <person name="de Vos W.M."/>
            <person name="Barrangou R."/>
            <person name="Klaenhammer T.R."/>
            <person name="Caufield P.W."/>
            <person name="Cui Y."/>
            <person name="Zhang H."/>
            <person name="O'Toole P.W."/>
        </authorList>
    </citation>
    <scope>NUCLEOTIDE SEQUENCE [LARGE SCALE GENOMIC DNA]</scope>
    <source>
        <strain evidence="6 7">DSM 20314</strain>
    </source>
</reference>
<comment type="similarity">
    <text evidence="1">Belongs to the glycosyl hydrolase 73 family.</text>
</comment>
<comment type="caution">
    <text evidence="6">The sequence shown here is derived from an EMBL/GenBank/DDBJ whole genome shotgun (WGS) entry which is preliminary data.</text>
</comment>
<keyword evidence="4" id="KW-1133">Transmembrane helix</keyword>
<proteinExistence type="inferred from homology"/>
<feature type="transmembrane region" description="Helical" evidence="4">
    <location>
        <begin position="34"/>
        <end position="53"/>
    </location>
</feature>
<evidence type="ECO:0000256" key="1">
    <source>
        <dbReference type="ARBA" id="ARBA00010266"/>
    </source>
</evidence>
<organism evidence="6 7">
    <name type="scientific">Lactiplantibacillus pentosus DSM 20314</name>
    <dbReference type="NCBI Taxonomy" id="1423791"/>
    <lineage>
        <taxon>Bacteria</taxon>
        <taxon>Bacillati</taxon>
        <taxon>Bacillota</taxon>
        <taxon>Bacilli</taxon>
        <taxon>Lactobacillales</taxon>
        <taxon>Lactobacillaceae</taxon>
        <taxon>Lactiplantibacillus</taxon>
    </lineage>
</organism>
<dbReference type="PANTHER" id="PTHR33308:SF10">
    <property type="entry name" value="EXO-GLUCOSAMINIDASE LYTG"/>
    <property type="match status" value="1"/>
</dbReference>
<dbReference type="PANTHER" id="PTHR33308">
    <property type="entry name" value="PEPTIDOGLYCAN HYDROLASE FLGJ"/>
    <property type="match status" value="1"/>
</dbReference>
<dbReference type="Gene3D" id="4.10.80.30">
    <property type="entry name" value="DNA polymerase, domain 6"/>
    <property type="match status" value="1"/>
</dbReference>